<dbReference type="OrthoDB" id="10351282at2759"/>
<evidence type="ECO:0000313" key="3">
    <source>
        <dbReference type="Proteomes" id="UP001165122"/>
    </source>
</evidence>
<reference evidence="3" key="1">
    <citation type="journal article" date="2023" name="Commun. Biol.">
        <title>Genome analysis of Parmales, the sister group of diatoms, reveals the evolutionary specialization of diatoms from phago-mixotrophs to photoautotrophs.</title>
        <authorList>
            <person name="Ban H."/>
            <person name="Sato S."/>
            <person name="Yoshikawa S."/>
            <person name="Yamada K."/>
            <person name="Nakamura Y."/>
            <person name="Ichinomiya M."/>
            <person name="Sato N."/>
            <person name="Blanc-Mathieu R."/>
            <person name="Endo H."/>
            <person name="Kuwata A."/>
            <person name="Ogata H."/>
        </authorList>
    </citation>
    <scope>NUCLEOTIDE SEQUENCE [LARGE SCALE GENOMIC DNA]</scope>
    <source>
        <strain evidence="3">NIES 3700</strain>
    </source>
</reference>
<proteinExistence type="predicted"/>
<dbReference type="SUPFAM" id="SSF56235">
    <property type="entry name" value="N-terminal nucleophile aminohydrolases (Ntn hydrolases)"/>
    <property type="match status" value="1"/>
</dbReference>
<protein>
    <submittedName>
        <fullName evidence="2">Uncharacterized protein</fullName>
    </submittedName>
</protein>
<dbReference type="Proteomes" id="UP001165122">
    <property type="component" value="Unassembled WGS sequence"/>
</dbReference>
<dbReference type="EMBL" id="BRXW01000292">
    <property type="protein sequence ID" value="GMI17449.1"/>
    <property type="molecule type" value="Genomic_DNA"/>
</dbReference>
<organism evidence="2 3">
    <name type="scientific">Triparma laevis f. longispina</name>
    <dbReference type="NCBI Taxonomy" id="1714387"/>
    <lineage>
        <taxon>Eukaryota</taxon>
        <taxon>Sar</taxon>
        <taxon>Stramenopiles</taxon>
        <taxon>Ochrophyta</taxon>
        <taxon>Bolidophyceae</taxon>
        <taxon>Parmales</taxon>
        <taxon>Triparmaceae</taxon>
        <taxon>Triparma</taxon>
    </lineage>
</organism>
<dbReference type="Gene3D" id="3.60.20.10">
    <property type="entry name" value="Glutamine Phosphoribosylpyrophosphate, subunit 1, domain 1"/>
    <property type="match status" value="1"/>
</dbReference>
<dbReference type="AlphaFoldDB" id="A0A9W7KZV6"/>
<keyword evidence="1" id="KW-0732">Signal</keyword>
<dbReference type="InterPro" id="IPR029055">
    <property type="entry name" value="Ntn_hydrolases_N"/>
</dbReference>
<feature type="signal peptide" evidence="1">
    <location>
        <begin position="1"/>
        <end position="27"/>
    </location>
</feature>
<evidence type="ECO:0000256" key="1">
    <source>
        <dbReference type="SAM" id="SignalP"/>
    </source>
</evidence>
<keyword evidence="3" id="KW-1185">Reference proteome</keyword>
<evidence type="ECO:0000313" key="2">
    <source>
        <dbReference type="EMBL" id="GMI17449.1"/>
    </source>
</evidence>
<feature type="chain" id="PRO_5040871377" evidence="1">
    <location>
        <begin position="28"/>
        <end position="353"/>
    </location>
</feature>
<comment type="caution">
    <text evidence="2">The sequence shown here is derived from an EMBL/GenBank/DDBJ whole genome shotgun (WGS) entry which is preliminary data.</text>
</comment>
<accession>A0A9W7KZV6</accession>
<sequence>MSMRADLILASLLLAMTILMSVRDGLAVVDAQAQPTILGVRGRDYVIFASTTVISPRGTLLNERFNKESMVGGVVGCVGDGGEEEELQYFEDGDDDMTDRSNRDVDTDVSVHGGCFWVPDNLSGYNALVRSKIVIEENWRSGSASETALVHESSVDYKHHLVSLTCPDPSIAAKLKQYVQRNRADRIINVLRGTTDRVKLGEAVEVCGDVVRGLGDKTCFMVGGVEGGEGKRKNFYTDKSDLGSLLEEGREREGKGEEEERGKLWVVDNTSGKTEVETACFGPSSTIVNAVLKVGFKGNMDKVEATKVVARCLKEIHRRGGGAKGETILEGSVVFIVEKGKKVRRIKMQKFLT</sequence>
<name>A0A9W7KZV6_9STRA</name>
<gene>
    <name evidence="2" type="ORF">TrLO_g3624</name>
</gene>